<dbReference type="OrthoDB" id="9803598at2"/>
<evidence type="ECO:0000256" key="1">
    <source>
        <dbReference type="ARBA" id="ARBA00013139"/>
    </source>
</evidence>
<dbReference type="EMBL" id="LKAJ02000001">
    <property type="protein sequence ID" value="MCS5710924.1"/>
    <property type="molecule type" value="Genomic_DNA"/>
</dbReference>
<dbReference type="STRING" id="295108.HT99x_01532"/>
<evidence type="ECO:0000256" key="2">
    <source>
        <dbReference type="ARBA" id="ARBA00022679"/>
    </source>
</evidence>
<protein>
    <recommendedName>
        <fullName evidence="1">aminodeoxychorismate synthase</fullName>
        <ecNumber evidence="1">2.6.1.85</ecNumber>
    </recommendedName>
</protein>
<dbReference type="SUPFAM" id="SSF56322">
    <property type="entry name" value="ADC synthase"/>
    <property type="match status" value="1"/>
</dbReference>
<name>A0A0Q9YL08_9GAMM</name>
<dbReference type="PATRIC" id="fig|1590043.3.peg.1565"/>
<evidence type="ECO:0000313" key="5">
    <source>
        <dbReference type="EMBL" id="KRG21356.1"/>
    </source>
</evidence>
<keyword evidence="2 5" id="KW-0808">Transferase</keyword>
<keyword evidence="7" id="KW-1185">Reference proteome</keyword>
<dbReference type="EMBL" id="LKAJ01000005">
    <property type="protein sequence ID" value="KRG21356.1"/>
    <property type="molecule type" value="Genomic_DNA"/>
</dbReference>
<dbReference type="PRINTS" id="PR00095">
    <property type="entry name" value="ANTSNTHASEI"/>
</dbReference>
<dbReference type="Gene3D" id="3.60.120.10">
    <property type="entry name" value="Anthranilate synthase"/>
    <property type="match status" value="1"/>
</dbReference>
<dbReference type="NCBIfam" id="TIGR00553">
    <property type="entry name" value="pabB"/>
    <property type="match status" value="1"/>
</dbReference>
<dbReference type="EC" id="2.6.1.85" evidence="1"/>
<dbReference type="Pfam" id="PF00425">
    <property type="entry name" value="Chorismate_bind"/>
    <property type="match status" value="1"/>
</dbReference>
<dbReference type="RefSeq" id="WP_075066160.1">
    <property type="nucleotide sequence ID" value="NZ_LKAJ02000001.1"/>
</dbReference>
<dbReference type="InterPro" id="IPR019999">
    <property type="entry name" value="Anth_synth_I-like"/>
</dbReference>
<dbReference type="InterPro" id="IPR005802">
    <property type="entry name" value="ADC_synth_comp_1"/>
</dbReference>
<dbReference type="GO" id="GO:0046820">
    <property type="term" value="F:4-amino-4-deoxychorismate synthase activity"/>
    <property type="evidence" value="ECO:0007669"/>
    <property type="project" value="UniProtKB-EC"/>
</dbReference>
<dbReference type="InterPro" id="IPR005801">
    <property type="entry name" value="ADC_synthase"/>
</dbReference>
<dbReference type="PANTHER" id="PTHR11236">
    <property type="entry name" value="AMINOBENZOATE/ANTHRANILATE SYNTHASE"/>
    <property type="match status" value="1"/>
</dbReference>
<evidence type="ECO:0000259" key="3">
    <source>
        <dbReference type="Pfam" id="PF00425"/>
    </source>
</evidence>
<feature type="domain" description="Anthranilate synthase component I N-terminal" evidence="4">
    <location>
        <begin position="14"/>
        <end position="135"/>
    </location>
</feature>
<organism evidence="5">
    <name type="scientific">Candidatus Berkiella aquae</name>
    <dbReference type="NCBI Taxonomy" id="295108"/>
    <lineage>
        <taxon>Bacteria</taxon>
        <taxon>Pseudomonadati</taxon>
        <taxon>Pseudomonadota</taxon>
        <taxon>Gammaproteobacteria</taxon>
        <taxon>Candidatus Berkiellales</taxon>
        <taxon>Candidatus Berkiellaceae</taxon>
        <taxon>Candidatus Berkiella</taxon>
    </lineage>
</organism>
<evidence type="ECO:0000313" key="7">
    <source>
        <dbReference type="Proteomes" id="UP000051497"/>
    </source>
</evidence>
<proteinExistence type="predicted"/>
<reference evidence="6" key="2">
    <citation type="journal article" date="2016" name="Genome Announc.">
        <title>Draft Genome Sequences of Two Novel Amoeba-Resistant Intranuclear Bacteria, 'Candidatus Berkiella cookevillensis' and 'Candidatus Berkiella aquae'.</title>
        <authorList>
            <person name="Mehari Y.T."/>
            <person name="Arivett B.A."/>
            <person name="Farone A.L."/>
            <person name="Gunderson J.H."/>
            <person name="Farone M.B."/>
        </authorList>
    </citation>
    <scope>NUCLEOTIDE SEQUENCE</scope>
    <source>
        <strain evidence="6">HT99</strain>
    </source>
</reference>
<dbReference type="GO" id="GO:0009396">
    <property type="term" value="P:folic acid-containing compound biosynthetic process"/>
    <property type="evidence" value="ECO:0007669"/>
    <property type="project" value="InterPro"/>
</dbReference>
<dbReference type="Proteomes" id="UP000051497">
    <property type="component" value="Unassembled WGS sequence"/>
</dbReference>
<dbReference type="GO" id="GO:0000162">
    <property type="term" value="P:L-tryptophan biosynthetic process"/>
    <property type="evidence" value="ECO:0007669"/>
    <property type="project" value="TreeGrafter"/>
</dbReference>
<reference evidence="5" key="1">
    <citation type="submission" date="2015-09" db="EMBL/GenBank/DDBJ databases">
        <title>Draft Genome Sequences of Two Novel Amoeba-resistant Intranuclear Bacteria, Candidatus Berkiella cookevillensis and Candidatus Berkiella aquae.</title>
        <authorList>
            <person name="Mehari Y.T."/>
            <person name="Arivett B.A."/>
            <person name="Farone A.L."/>
            <person name="Gunderson J.H."/>
            <person name="Farone M.B."/>
        </authorList>
    </citation>
    <scope>NUCLEOTIDE SEQUENCE [LARGE SCALE GENOMIC DNA]</scope>
    <source>
        <strain evidence="5">HT99</strain>
    </source>
</reference>
<gene>
    <name evidence="5" type="primary">pabB</name>
    <name evidence="6" type="ORF">HT99x_005740</name>
    <name evidence="5" type="ORF">HT99x_01532</name>
</gene>
<keyword evidence="5" id="KW-0032">Aminotransferase</keyword>
<evidence type="ECO:0000313" key="6">
    <source>
        <dbReference type="EMBL" id="MCS5710924.1"/>
    </source>
</evidence>
<dbReference type="PANTHER" id="PTHR11236:SF50">
    <property type="entry name" value="AMINODEOXYCHORISMATE SYNTHASE COMPONENT 1"/>
    <property type="match status" value="1"/>
</dbReference>
<reference evidence="6" key="3">
    <citation type="submission" date="2021-06" db="EMBL/GenBank/DDBJ databases">
        <title>Genomic Description and Analysis of Intracellular Bacteria, Candidatus Berkiella cookevillensis and Candidatus Berkiella aquae.</title>
        <authorList>
            <person name="Kidane D.T."/>
            <person name="Mehari Y.T."/>
            <person name="Rice F.C."/>
            <person name="Arivett B.A."/>
            <person name="Farone A.L."/>
            <person name="Berk S.G."/>
            <person name="Farone M.B."/>
        </authorList>
    </citation>
    <scope>NUCLEOTIDE SEQUENCE</scope>
    <source>
        <strain evidence="6">HT99</strain>
    </source>
</reference>
<accession>A0A0Q9YL08</accession>
<dbReference type="AlphaFoldDB" id="A0A0Q9YL08"/>
<dbReference type="Pfam" id="PF04715">
    <property type="entry name" value="Anth_synt_I_N"/>
    <property type="match status" value="1"/>
</dbReference>
<comment type="caution">
    <text evidence="5">The sequence shown here is derived from an EMBL/GenBank/DDBJ whole genome shotgun (WGS) entry which is preliminary data.</text>
</comment>
<sequence length="461" mass="51727">MDHFPIVEELRYQDPLTCFIRVPREGALWLDSAATSQQGRYSYIAFSPFQTIISKNEAVNPWTVLEAVFARYKLTPLSDLPPFQGGIAGVFSYELGGYLEKLPRSTIDDLQFPELMVGCYDLVLAFDHPLQRCWLFSSGFPETSEEARLTRAKKRLAYAKDLLSQTVTLPEVCAVTIAEEAITSTFTQARYEEEVARVIEYIRAGDIFEANISQRFSCTLPDKLSTFDLYRRLRKNNPAPYAAYMQLGDNVIASASPEQFLQLENGMVETRPIKGTRPRHATPEQDKRNAQELMDSEKDHAENVMIVDLMRNDLSRVCLAHSIQVSQLCALESFATVHHLVSVVQGKIKPEFNALDLLKATFPGGSITGAPKIRAMEIIAECEPTLRGPYCGSIGYLGFNDNVALSITIRTYAIHQNFLTFQTGGAVTIDSVPKEEYEETLAKAKALRYTLVGERNKHIIT</sequence>
<dbReference type="InterPro" id="IPR015890">
    <property type="entry name" value="Chorismate_C"/>
</dbReference>
<feature type="domain" description="Chorismate-utilising enzyme C-terminal" evidence="3">
    <location>
        <begin position="188"/>
        <end position="443"/>
    </location>
</feature>
<dbReference type="InterPro" id="IPR006805">
    <property type="entry name" value="Anth_synth_I_N"/>
</dbReference>
<evidence type="ECO:0000259" key="4">
    <source>
        <dbReference type="Pfam" id="PF04715"/>
    </source>
</evidence>